<sequence length="77" mass="8485">LLSRLYMGTATLVWNGNAVSGQESLSEFFEMLPSSEFQISVVDCQPVHDEATPSQTTVLVVICGSVKFEGNKQRDFN</sequence>
<comment type="caution">
    <text evidence="6">The sequence shown here is derived from an EMBL/GenBank/DDBJ whole genome shotgun (WGS) entry which is preliminary data.</text>
</comment>
<accession>A0A7K6Z9I7</accession>
<evidence type="ECO:0000256" key="3">
    <source>
        <dbReference type="ARBA" id="ARBA00023242"/>
    </source>
</evidence>
<dbReference type="Pfam" id="PF02136">
    <property type="entry name" value="NTF2"/>
    <property type="match status" value="1"/>
</dbReference>
<dbReference type="PROSITE" id="PS50177">
    <property type="entry name" value="NTF2_DOMAIN"/>
    <property type="match status" value="1"/>
</dbReference>
<dbReference type="GO" id="GO:0051028">
    <property type="term" value="P:mRNA transport"/>
    <property type="evidence" value="ECO:0007669"/>
    <property type="project" value="UniProtKB-UniRule"/>
</dbReference>
<dbReference type="AlphaFoldDB" id="A0A7K6Z9I7"/>
<proteinExistence type="predicted"/>
<dbReference type="Proteomes" id="UP000536033">
    <property type="component" value="Unassembled WGS sequence"/>
</dbReference>
<name>A0A7K6Z9I7_ALCTO</name>
<keyword evidence="7" id="KW-1185">Reference proteome</keyword>
<evidence type="ECO:0000256" key="1">
    <source>
        <dbReference type="ARBA" id="ARBA00022448"/>
    </source>
</evidence>
<organism evidence="6 7">
    <name type="scientific">Alca torda</name>
    <name type="common">Razorbill</name>
    <dbReference type="NCBI Taxonomy" id="28689"/>
    <lineage>
        <taxon>Eukaryota</taxon>
        <taxon>Metazoa</taxon>
        <taxon>Chordata</taxon>
        <taxon>Craniata</taxon>
        <taxon>Vertebrata</taxon>
        <taxon>Euteleostomi</taxon>
        <taxon>Archelosauria</taxon>
        <taxon>Archosauria</taxon>
        <taxon>Dinosauria</taxon>
        <taxon>Saurischia</taxon>
        <taxon>Theropoda</taxon>
        <taxon>Coelurosauria</taxon>
        <taxon>Aves</taxon>
        <taxon>Neognathae</taxon>
        <taxon>Neoaves</taxon>
        <taxon>Charadriiformes</taxon>
        <taxon>Alcidae</taxon>
        <taxon>Alca</taxon>
    </lineage>
</organism>
<keyword evidence="1 4" id="KW-0813">Transport</keyword>
<protein>
    <submittedName>
        <fullName evidence="6">NXT1 protein</fullName>
    </submittedName>
</protein>
<dbReference type="InterPro" id="IPR002075">
    <property type="entry name" value="NTF2_dom"/>
</dbReference>
<dbReference type="InterPro" id="IPR018222">
    <property type="entry name" value="Nuclear_transport_factor_2_euk"/>
</dbReference>
<evidence type="ECO:0000256" key="4">
    <source>
        <dbReference type="RuleBase" id="RU369002"/>
    </source>
</evidence>
<feature type="domain" description="NTF2" evidence="5">
    <location>
        <begin position="1"/>
        <end position="77"/>
    </location>
</feature>
<dbReference type="GO" id="GO:0005737">
    <property type="term" value="C:cytoplasm"/>
    <property type="evidence" value="ECO:0007669"/>
    <property type="project" value="UniProtKB-SubCell"/>
</dbReference>
<keyword evidence="2 4" id="KW-0653">Protein transport</keyword>
<keyword evidence="3 4" id="KW-0539">Nucleus</keyword>
<feature type="non-terminal residue" evidence="6">
    <location>
        <position position="77"/>
    </location>
</feature>
<evidence type="ECO:0000313" key="6">
    <source>
        <dbReference type="EMBL" id="NWX80475.1"/>
    </source>
</evidence>
<dbReference type="GO" id="GO:0005634">
    <property type="term" value="C:nucleus"/>
    <property type="evidence" value="ECO:0007669"/>
    <property type="project" value="UniProtKB-SubCell"/>
</dbReference>
<reference evidence="6 7" key="1">
    <citation type="submission" date="2019-09" db="EMBL/GenBank/DDBJ databases">
        <title>Bird 10,000 Genomes (B10K) Project - Family phase.</title>
        <authorList>
            <person name="Zhang G."/>
        </authorList>
    </citation>
    <scope>NUCLEOTIDE SEQUENCE [LARGE SCALE GENOMIC DNA]</scope>
    <source>
        <strain evidence="6">OUT-0003</strain>
        <tissue evidence="6">Muscle</tissue>
    </source>
</reference>
<keyword evidence="4" id="KW-0963">Cytoplasm</keyword>
<dbReference type="InterPro" id="IPR045875">
    <property type="entry name" value="NTF2"/>
</dbReference>
<comment type="subcellular location">
    <subcellularLocation>
        <location evidence="4">Cytoplasm</location>
    </subcellularLocation>
    <subcellularLocation>
        <location evidence="4">Nucleus</location>
    </subcellularLocation>
</comment>
<feature type="non-terminal residue" evidence="6">
    <location>
        <position position="1"/>
    </location>
</feature>
<dbReference type="FunFam" id="3.10.450.50:FF:000006">
    <property type="entry name" value="NTF2-related export protein 2 isoform 1"/>
    <property type="match status" value="1"/>
</dbReference>
<dbReference type="EMBL" id="VZSD01020871">
    <property type="protein sequence ID" value="NWX80475.1"/>
    <property type="molecule type" value="Genomic_DNA"/>
</dbReference>
<evidence type="ECO:0000256" key="2">
    <source>
        <dbReference type="ARBA" id="ARBA00022927"/>
    </source>
</evidence>
<evidence type="ECO:0000259" key="5">
    <source>
        <dbReference type="PROSITE" id="PS50177"/>
    </source>
</evidence>
<dbReference type="GO" id="GO:0015031">
    <property type="term" value="P:protein transport"/>
    <property type="evidence" value="ECO:0007669"/>
    <property type="project" value="UniProtKB-KW"/>
</dbReference>
<dbReference type="GO" id="GO:0006913">
    <property type="term" value="P:nucleocytoplasmic transport"/>
    <property type="evidence" value="ECO:0007669"/>
    <property type="project" value="UniProtKB-UniRule"/>
</dbReference>
<gene>
    <name evidence="6" type="primary">Nxt1</name>
    <name evidence="6" type="ORF">ALCTOR_R14658</name>
</gene>
<dbReference type="SUPFAM" id="SSF54427">
    <property type="entry name" value="NTF2-like"/>
    <property type="match status" value="1"/>
</dbReference>
<dbReference type="PANTHER" id="PTHR12612">
    <property type="entry name" value="NUCLEAR TRANSPORT FACTOR 2"/>
    <property type="match status" value="1"/>
</dbReference>
<dbReference type="Gene3D" id="3.10.450.50">
    <property type="match status" value="1"/>
</dbReference>
<evidence type="ECO:0000313" key="7">
    <source>
        <dbReference type="Proteomes" id="UP000536033"/>
    </source>
</evidence>
<comment type="function">
    <text evidence="4">Has a role in nuclear-cytoplasmic transport of proteins and mRNAs.</text>
</comment>
<dbReference type="InterPro" id="IPR032710">
    <property type="entry name" value="NTF2-like_dom_sf"/>
</dbReference>